<dbReference type="SUPFAM" id="SSF48452">
    <property type="entry name" value="TPR-like"/>
    <property type="match status" value="2"/>
</dbReference>
<keyword evidence="2" id="KW-0732">Signal</keyword>
<accession>A0A2S9J2G3</accession>
<name>A0A2S9J2G3_9SPHI</name>
<dbReference type="AlphaFoldDB" id="A0A2S9J2G3"/>
<dbReference type="OrthoDB" id="638548at2"/>
<dbReference type="PANTHER" id="PTHR12558">
    <property type="entry name" value="CELL DIVISION CYCLE 16,23,27"/>
    <property type="match status" value="1"/>
</dbReference>
<feature type="signal peptide" evidence="2">
    <location>
        <begin position="1"/>
        <end position="21"/>
    </location>
</feature>
<organism evidence="3 4">
    <name type="scientific">Sphingobacterium haloxyli</name>
    <dbReference type="NCBI Taxonomy" id="2100533"/>
    <lineage>
        <taxon>Bacteria</taxon>
        <taxon>Pseudomonadati</taxon>
        <taxon>Bacteroidota</taxon>
        <taxon>Sphingobacteriia</taxon>
        <taxon>Sphingobacteriales</taxon>
        <taxon>Sphingobacteriaceae</taxon>
        <taxon>Sphingobacterium</taxon>
    </lineage>
</organism>
<evidence type="ECO:0000256" key="1">
    <source>
        <dbReference type="PROSITE-ProRule" id="PRU00339"/>
    </source>
</evidence>
<dbReference type="PANTHER" id="PTHR12558:SF13">
    <property type="entry name" value="CELL DIVISION CYCLE PROTEIN 27 HOMOLOG"/>
    <property type="match status" value="1"/>
</dbReference>
<sequence>MTKSKLFLSLLLAGTIGSVSAQSLKDAKTAIAEEKYDEAKSMLQNLVEKKAKDGENWFYLGQIHLINDKIDSAAYVFNQGVTNAPKEKLNNVGLGIVDLMKGDKTAAETKFSTAVSDLKRKEYLPLLYIGQAYIKAPEPDYTKAIEYLTQAKEKNDKDPEILIALGDAYSGMGESSQAFVNYRDAEYMDPSLLAPKIGQALISRRAQAYDVVVESLTKLSSENPDYAPLYRELAETYYLSSLKAPEDDYREINQKALEYYQKYLSLTGDASVEAKTRYADFLVYSGNYAELKTVAEELSAMPGVDAKVYRYLGYIAYNQDKDYAKAAENMNILFEKVQPERLIPRDYLYAGLANLSAGDAEKGEALLKQAVEKQTEEDNLETEIAETAFQKYQDGEVEEAVKIFRLPAANPESDYYFDANYFVGLGQYTKGSRLVSPAEGEEITPELGAQKIAAAKPTLDEAIKSFTTVIGTEKEDVKKKYLVNSLYYKGLSELALDGVMYDPENAKGLFVDSFTRLLQEIQNTDLPETTVTSYTVDANNYLGYYFYLKGETEKAKAHFQETIKVSPEDEFAGQFVDQL</sequence>
<evidence type="ECO:0000256" key="2">
    <source>
        <dbReference type="SAM" id="SignalP"/>
    </source>
</evidence>
<comment type="caution">
    <text evidence="3">The sequence shown here is derived from an EMBL/GenBank/DDBJ whole genome shotgun (WGS) entry which is preliminary data.</text>
</comment>
<dbReference type="RefSeq" id="WP_105717412.1">
    <property type="nucleotide sequence ID" value="NZ_PVBQ01000009.1"/>
</dbReference>
<dbReference type="InterPro" id="IPR019734">
    <property type="entry name" value="TPR_rpt"/>
</dbReference>
<dbReference type="Proteomes" id="UP000239711">
    <property type="component" value="Unassembled WGS sequence"/>
</dbReference>
<protein>
    <recommendedName>
        <fullName evidence="5">Tetratricopeptide repeat protein</fullName>
    </recommendedName>
</protein>
<feature type="repeat" description="TPR" evidence="1">
    <location>
        <begin position="536"/>
        <end position="569"/>
    </location>
</feature>
<feature type="repeat" description="TPR" evidence="1">
    <location>
        <begin position="159"/>
        <end position="192"/>
    </location>
</feature>
<evidence type="ECO:0000313" key="4">
    <source>
        <dbReference type="Proteomes" id="UP000239711"/>
    </source>
</evidence>
<gene>
    <name evidence="3" type="ORF">C5745_12825</name>
</gene>
<reference evidence="3 4" key="1">
    <citation type="submission" date="2018-02" db="EMBL/GenBank/DDBJ databases">
        <title>The draft genome of Sphingobacterium sp. 5JN-11.</title>
        <authorList>
            <person name="Liu L."/>
            <person name="Li L."/>
            <person name="Liang L."/>
            <person name="Zhang X."/>
            <person name="Wang T."/>
        </authorList>
    </citation>
    <scope>NUCLEOTIDE SEQUENCE [LARGE SCALE GENOMIC DNA]</scope>
    <source>
        <strain evidence="3 4">5JN-11</strain>
    </source>
</reference>
<evidence type="ECO:0000313" key="3">
    <source>
        <dbReference type="EMBL" id="PRD46977.1"/>
    </source>
</evidence>
<keyword evidence="1" id="KW-0802">TPR repeat</keyword>
<dbReference type="SMART" id="SM00028">
    <property type="entry name" value="TPR"/>
    <property type="match status" value="5"/>
</dbReference>
<dbReference type="Gene3D" id="1.25.40.10">
    <property type="entry name" value="Tetratricopeptide repeat domain"/>
    <property type="match status" value="2"/>
</dbReference>
<keyword evidence="4" id="KW-1185">Reference proteome</keyword>
<proteinExistence type="predicted"/>
<dbReference type="InterPro" id="IPR011990">
    <property type="entry name" value="TPR-like_helical_dom_sf"/>
</dbReference>
<feature type="chain" id="PRO_5015537496" description="Tetratricopeptide repeat protein" evidence="2">
    <location>
        <begin position="22"/>
        <end position="579"/>
    </location>
</feature>
<dbReference type="SUPFAM" id="SSF81901">
    <property type="entry name" value="HCP-like"/>
    <property type="match status" value="1"/>
</dbReference>
<dbReference type="Pfam" id="PF13432">
    <property type="entry name" value="TPR_16"/>
    <property type="match status" value="1"/>
</dbReference>
<evidence type="ECO:0008006" key="5">
    <source>
        <dbReference type="Google" id="ProtNLM"/>
    </source>
</evidence>
<dbReference type="EMBL" id="PVBQ01000009">
    <property type="protein sequence ID" value="PRD46977.1"/>
    <property type="molecule type" value="Genomic_DNA"/>
</dbReference>
<dbReference type="PROSITE" id="PS50005">
    <property type="entry name" value="TPR"/>
    <property type="match status" value="2"/>
</dbReference>